<keyword evidence="7" id="KW-0862">Zinc</keyword>
<evidence type="ECO:0000256" key="8">
    <source>
        <dbReference type="ARBA" id="ARBA00023049"/>
    </source>
</evidence>
<dbReference type="GO" id="GO:0006508">
    <property type="term" value="P:proteolysis"/>
    <property type="evidence" value="ECO:0007669"/>
    <property type="project" value="UniProtKB-KW"/>
</dbReference>
<dbReference type="PATRIC" id="fig|298794.3.peg.1908"/>
<dbReference type="InterPro" id="IPR011049">
    <property type="entry name" value="Serralysin-like_metalloprot_C"/>
</dbReference>
<evidence type="ECO:0000259" key="9">
    <source>
        <dbReference type="SMART" id="SM00235"/>
    </source>
</evidence>
<dbReference type="InterPro" id="IPR036844">
    <property type="entry name" value="Hint_dom_sf"/>
</dbReference>
<comment type="similarity">
    <text evidence="2">Belongs to the peptidase M10A family.</text>
</comment>
<dbReference type="Gene3D" id="2.150.10.10">
    <property type="entry name" value="Serralysin-like metalloprotease, C-terminal"/>
    <property type="match status" value="1"/>
</dbReference>
<dbReference type="GO" id="GO:0004222">
    <property type="term" value="F:metalloendopeptidase activity"/>
    <property type="evidence" value="ECO:0007669"/>
    <property type="project" value="InterPro"/>
</dbReference>
<dbReference type="InterPro" id="IPR006026">
    <property type="entry name" value="Peptidase_Metallo"/>
</dbReference>
<reference evidence="10 11" key="1">
    <citation type="submission" date="2015-03" db="EMBL/GenBank/DDBJ databases">
        <title>Genome sequencing of Methylobacterium variabile DSM 16961.</title>
        <authorList>
            <person name="Chaudhry V."/>
            <person name="Patil P.B."/>
        </authorList>
    </citation>
    <scope>NUCLEOTIDE SEQUENCE [LARGE SCALE GENOMIC DNA]</scope>
    <source>
        <strain evidence="10 11">DSM 16961</strain>
    </source>
</reference>
<keyword evidence="11" id="KW-1185">Reference proteome</keyword>
<comment type="cofactor">
    <cofactor evidence="1">
        <name>Zn(2+)</name>
        <dbReference type="ChEBI" id="CHEBI:29105"/>
    </cofactor>
</comment>
<dbReference type="Pfam" id="PF13403">
    <property type="entry name" value="Hint_2"/>
    <property type="match status" value="1"/>
</dbReference>
<dbReference type="AlphaFoldDB" id="A0A0J6SGZ5"/>
<dbReference type="GO" id="GO:0031012">
    <property type="term" value="C:extracellular matrix"/>
    <property type="evidence" value="ECO:0007669"/>
    <property type="project" value="InterPro"/>
</dbReference>
<keyword evidence="5" id="KW-0732">Signal</keyword>
<dbReference type="GO" id="GO:0008270">
    <property type="term" value="F:zinc ion binding"/>
    <property type="evidence" value="ECO:0007669"/>
    <property type="project" value="InterPro"/>
</dbReference>
<evidence type="ECO:0000256" key="3">
    <source>
        <dbReference type="ARBA" id="ARBA00022670"/>
    </source>
</evidence>
<keyword evidence="4" id="KW-0479">Metal-binding</keyword>
<dbReference type="GO" id="GO:0030198">
    <property type="term" value="P:extracellular matrix organization"/>
    <property type="evidence" value="ECO:0007669"/>
    <property type="project" value="TreeGrafter"/>
</dbReference>
<evidence type="ECO:0000313" key="11">
    <source>
        <dbReference type="Proteomes" id="UP000035955"/>
    </source>
</evidence>
<keyword evidence="6" id="KW-0378">Hydrolase</keyword>
<keyword evidence="3" id="KW-0645">Protease</keyword>
<evidence type="ECO:0000256" key="4">
    <source>
        <dbReference type="ARBA" id="ARBA00022723"/>
    </source>
</evidence>
<dbReference type="InterPro" id="IPR024079">
    <property type="entry name" value="MetalloPept_cat_dom_sf"/>
</dbReference>
<dbReference type="SUPFAM" id="SSF51294">
    <property type="entry name" value="Hedgehog/intein (Hint) domain"/>
    <property type="match status" value="1"/>
</dbReference>
<accession>A0A0J6SGZ5</accession>
<evidence type="ECO:0000256" key="5">
    <source>
        <dbReference type="ARBA" id="ARBA00022729"/>
    </source>
</evidence>
<dbReference type="PANTHER" id="PTHR10201:SF291">
    <property type="entry name" value="MATRIX METALLOPROTEINASE 1, ISOFORM C-RELATED"/>
    <property type="match status" value="1"/>
</dbReference>
<dbReference type="GO" id="GO:0005615">
    <property type="term" value="C:extracellular space"/>
    <property type="evidence" value="ECO:0007669"/>
    <property type="project" value="TreeGrafter"/>
</dbReference>
<evidence type="ECO:0000256" key="1">
    <source>
        <dbReference type="ARBA" id="ARBA00001947"/>
    </source>
</evidence>
<dbReference type="SMART" id="SM00235">
    <property type="entry name" value="ZnMc"/>
    <property type="match status" value="1"/>
</dbReference>
<sequence length="643" mass="66982">MANAVGNTREDQVRFLSGVNADGTLASPTFATHNGDTPDTYGTMSRQFHWGPANAAGTGGGTLTYEFDPDSNWTATEQAALASSLSMWSAVANISFRQASAGADANIGFVRNADGRAFAASISTPHPVGTSVITPPNDGQVAISLDMGERPTTTGKHGSLNDFQATSGGFGTGTVMHEVGHALGLGHGGPYNNTSSVSQQYSPYDNEISTMMSYFNPHGSVNYPSPIVGTNWVNDGGIRQYATTWMPLDIDAIQRLYGAQTSGPLNTAQTFGYNTTITGSLKPYFDFSINSSPVITLYNTAATGNALDLSLSSQGAALNLNAGTYSSAFGMTNNIAIYDKTYIQRLACGAGDDVCTVNLTRDNTIDGGGGGNTAVFAGNRADYTISQADGATVVTRNASAGSAERPAGVTSTLTNFQALRFDDQTVAVCFCTGTGIRVVRHGAPLDVAVEDLQVGDQAVTASGALRPVTWIGHRHLAARGRALPAPQQPVRVRAGAFGPGLPARDLRLSPGHPVLVGADADGAGGVLVPIMCLINGTSIAHEAVASVTYWHVELDAHDVLLAEGLAAESYLDWGDRPFFTQASDHALHNPDFVVPGLAARCRPVAVDGPVVEAERARLSALFAASLGADCAWDEAGRFGWLAA</sequence>
<dbReference type="Pfam" id="PF00413">
    <property type="entry name" value="Peptidase_M10"/>
    <property type="match status" value="1"/>
</dbReference>
<evidence type="ECO:0000256" key="6">
    <source>
        <dbReference type="ARBA" id="ARBA00022801"/>
    </source>
</evidence>
<dbReference type="SUPFAM" id="SSF55486">
    <property type="entry name" value="Metalloproteases ('zincins'), catalytic domain"/>
    <property type="match status" value="1"/>
</dbReference>
<dbReference type="OrthoDB" id="223957at2"/>
<organism evidence="10 11">
    <name type="scientific">Methylobacterium variabile</name>
    <dbReference type="NCBI Taxonomy" id="298794"/>
    <lineage>
        <taxon>Bacteria</taxon>
        <taxon>Pseudomonadati</taxon>
        <taxon>Pseudomonadota</taxon>
        <taxon>Alphaproteobacteria</taxon>
        <taxon>Hyphomicrobiales</taxon>
        <taxon>Methylobacteriaceae</taxon>
        <taxon>Methylobacterium</taxon>
    </lineage>
</organism>
<dbReference type="Proteomes" id="UP000035955">
    <property type="component" value="Unassembled WGS sequence"/>
</dbReference>
<evidence type="ECO:0000256" key="2">
    <source>
        <dbReference type="ARBA" id="ARBA00010370"/>
    </source>
</evidence>
<evidence type="ECO:0000313" key="10">
    <source>
        <dbReference type="EMBL" id="KMO32964.1"/>
    </source>
</evidence>
<keyword evidence="8" id="KW-0482">Metalloprotease</keyword>
<dbReference type="InterPro" id="IPR028992">
    <property type="entry name" value="Hedgehog/Intein_dom"/>
</dbReference>
<protein>
    <recommendedName>
        <fullName evidence="9">Peptidase metallopeptidase domain-containing protein</fullName>
    </recommendedName>
</protein>
<dbReference type="Gene3D" id="3.40.390.10">
    <property type="entry name" value="Collagenase (Catalytic Domain)"/>
    <property type="match status" value="1"/>
</dbReference>
<dbReference type="PANTHER" id="PTHR10201">
    <property type="entry name" value="MATRIX METALLOPROTEINASE"/>
    <property type="match status" value="1"/>
</dbReference>
<dbReference type="EMBL" id="LABY01000165">
    <property type="protein sequence ID" value="KMO32964.1"/>
    <property type="molecule type" value="Genomic_DNA"/>
</dbReference>
<name>A0A0J6SGZ5_9HYPH</name>
<dbReference type="GO" id="GO:0030574">
    <property type="term" value="P:collagen catabolic process"/>
    <property type="evidence" value="ECO:0007669"/>
    <property type="project" value="TreeGrafter"/>
</dbReference>
<feature type="domain" description="Peptidase metallopeptidase" evidence="9">
    <location>
        <begin position="46"/>
        <end position="217"/>
    </location>
</feature>
<gene>
    <name evidence="10" type="ORF">VQ02_22465</name>
</gene>
<dbReference type="SUPFAM" id="SSF51120">
    <property type="entry name" value="beta-Roll"/>
    <property type="match status" value="1"/>
</dbReference>
<comment type="caution">
    <text evidence="10">The sequence shown here is derived from an EMBL/GenBank/DDBJ whole genome shotgun (WGS) entry which is preliminary data.</text>
</comment>
<dbReference type="InterPro" id="IPR001818">
    <property type="entry name" value="Pept_M10_metallopeptidase"/>
</dbReference>
<evidence type="ECO:0000256" key="7">
    <source>
        <dbReference type="ARBA" id="ARBA00022833"/>
    </source>
</evidence>
<proteinExistence type="inferred from homology"/>